<dbReference type="EMBL" id="OY731406">
    <property type="protein sequence ID" value="CAJ1973968.1"/>
    <property type="molecule type" value="Genomic_DNA"/>
</dbReference>
<keyword evidence="1" id="KW-0175">Coiled coil</keyword>
<proteinExistence type="predicted"/>
<gene>
    <name evidence="2" type="ORF">AYBTSS11_LOCUS26035</name>
</gene>
<feature type="coiled-coil region" evidence="1">
    <location>
        <begin position="104"/>
        <end position="131"/>
    </location>
</feature>
<dbReference type="Gramene" id="rna-AYBTSS11_LOCUS26035">
    <property type="protein sequence ID" value="CAJ1973968.1"/>
    <property type="gene ID" value="gene-AYBTSS11_LOCUS26035"/>
</dbReference>
<evidence type="ECO:0000256" key="1">
    <source>
        <dbReference type="SAM" id="Coils"/>
    </source>
</evidence>
<dbReference type="Proteomes" id="UP001189624">
    <property type="component" value="Chromosome 9"/>
</dbReference>
<dbReference type="AlphaFoldDB" id="A0AA86T3Z2"/>
<keyword evidence="3" id="KW-1185">Reference proteome</keyword>
<evidence type="ECO:0000313" key="2">
    <source>
        <dbReference type="EMBL" id="CAJ1973968.1"/>
    </source>
</evidence>
<reference evidence="2" key="1">
    <citation type="submission" date="2023-10" db="EMBL/GenBank/DDBJ databases">
        <authorList>
            <person name="Domelevo Entfellner J.-B."/>
        </authorList>
    </citation>
    <scope>NUCLEOTIDE SEQUENCE</scope>
</reference>
<sequence>MACEWRHLTKEHDMMRMFRIQRPTTNLMINMRNTHRYSSCCAKWWVWICWSTAIGRCKRRAEMNVVKRREEVRCRTLNPAIQNKKPLSCPPKTSFRFPLFLSLLISTNELIEEEEEEEEEMMRKARALRSGGNFYD</sequence>
<organism evidence="2 3">
    <name type="scientific">Sphenostylis stenocarpa</name>
    <dbReference type="NCBI Taxonomy" id="92480"/>
    <lineage>
        <taxon>Eukaryota</taxon>
        <taxon>Viridiplantae</taxon>
        <taxon>Streptophyta</taxon>
        <taxon>Embryophyta</taxon>
        <taxon>Tracheophyta</taxon>
        <taxon>Spermatophyta</taxon>
        <taxon>Magnoliopsida</taxon>
        <taxon>eudicotyledons</taxon>
        <taxon>Gunneridae</taxon>
        <taxon>Pentapetalae</taxon>
        <taxon>rosids</taxon>
        <taxon>fabids</taxon>
        <taxon>Fabales</taxon>
        <taxon>Fabaceae</taxon>
        <taxon>Papilionoideae</taxon>
        <taxon>50 kb inversion clade</taxon>
        <taxon>NPAAA clade</taxon>
        <taxon>indigoferoid/millettioid clade</taxon>
        <taxon>Phaseoleae</taxon>
        <taxon>Sphenostylis</taxon>
    </lineage>
</organism>
<name>A0AA86T3Z2_9FABA</name>
<evidence type="ECO:0000313" key="3">
    <source>
        <dbReference type="Proteomes" id="UP001189624"/>
    </source>
</evidence>
<protein>
    <submittedName>
        <fullName evidence="2">Uncharacterized protein</fullName>
    </submittedName>
</protein>
<accession>A0AA86T3Z2</accession>